<keyword evidence="6" id="KW-0106">Calcium</keyword>
<comment type="similarity">
    <text evidence="2">Belongs to the sulfatase family.</text>
</comment>
<dbReference type="AlphaFoldDB" id="A0A2G1W2P7"/>
<evidence type="ECO:0000256" key="6">
    <source>
        <dbReference type="ARBA" id="ARBA00022837"/>
    </source>
</evidence>
<reference evidence="8 9" key="1">
    <citation type="submission" date="2017-06" db="EMBL/GenBank/DDBJ databases">
        <title>Description of Rhodopirellula bahusiensis sp. nov.</title>
        <authorList>
            <person name="Kizina J."/>
            <person name="Harder J."/>
        </authorList>
    </citation>
    <scope>NUCLEOTIDE SEQUENCE [LARGE SCALE GENOMIC DNA]</scope>
    <source>
        <strain evidence="8 9">SWK21</strain>
    </source>
</reference>
<keyword evidence="4" id="KW-0732">Signal</keyword>
<name>A0A2G1W2P7_9BACT</name>
<evidence type="ECO:0000313" key="9">
    <source>
        <dbReference type="Proteomes" id="UP000225740"/>
    </source>
</evidence>
<keyword evidence="9" id="KW-1185">Reference proteome</keyword>
<dbReference type="GO" id="GO:0005737">
    <property type="term" value="C:cytoplasm"/>
    <property type="evidence" value="ECO:0007669"/>
    <property type="project" value="TreeGrafter"/>
</dbReference>
<evidence type="ECO:0000256" key="3">
    <source>
        <dbReference type="ARBA" id="ARBA00022723"/>
    </source>
</evidence>
<dbReference type="InterPro" id="IPR035874">
    <property type="entry name" value="IDS"/>
</dbReference>
<sequence>MTRLLSLPPKIAFNHIAATCRWFGSLAIAVLFLRPSLGHDRPNVLLIVADDLNCAIGSYGDPNAITPNLDALAERGLVFDRAYCQQAVCNPSRSSFLTGLRPNTVGVDDLRKGFRETAPNGASLVTLPQHFKNHGYYCQDIGKIFHNMGDTQDRQSWSMDEVFHAGTHAADTVHSNTPVALRARKIKKAPVTETLDVPDTAYRDGQISRLAASVIRDYPRDSAPFFLGVGFWRPHLPFVAPKKYWDLYDPNQISGPALKAKPIDVPEIAMHISKEVHSYDGIPKQADLPPEIQQHLRHGYYASISFLDAQVGLILRALEGSGHQDNTIVAFVSDHGFHIGEKTLWGKTSNFELDARVPLIIADPRTDQTGQRTNCLTELVDLYPTLASLAGIADDLPDNLEGTNVASLLKDPDQTLKQAAFTQHQHPFYAPRKSWIAWGYSVRTADWRYTQWRSISDNALIAEELYDHRSDSTEKQNVFDQYPDVVKRLSPILTSHFQL</sequence>
<dbReference type="CDD" id="cd16030">
    <property type="entry name" value="iduronate-2-sulfatase"/>
    <property type="match status" value="1"/>
</dbReference>
<evidence type="ECO:0000313" key="8">
    <source>
        <dbReference type="EMBL" id="PHQ33302.1"/>
    </source>
</evidence>
<organism evidence="8 9">
    <name type="scientific">Rhodopirellula bahusiensis</name>
    <dbReference type="NCBI Taxonomy" id="2014065"/>
    <lineage>
        <taxon>Bacteria</taxon>
        <taxon>Pseudomonadati</taxon>
        <taxon>Planctomycetota</taxon>
        <taxon>Planctomycetia</taxon>
        <taxon>Pirellulales</taxon>
        <taxon>Pirellulaceae</taxon>
        <taxon>Rhodopirellula</taxon>
    </lineage>
</organism>
<dbReference type="Pfam" id="PF00884">
    <property type="entry name" value="Sulfatase"/>
    <property type="match status" value="1"/>
</dbReference>
<evidence type="ECO:0000259" key="7">
    <source>
        <dbReference type="Pfam" id="PF00884"/>
    </source>
</evidence>
<accession>A0A2G1W2P7</accession>
<evidence type="ECO:0000256" key="1">
    <source>
        <dbReference type="ARBA" id="ARBA00001913"/>
    </source>
</evidence>
<dbReference type="InterPro" id="IPR017850">
    <property type="entry name" value="Alkaline_phosphatase_core_sf"/>
</dbReference>
<comment type="caution">
    <text evidence="8">The sequence shown here is derived from an EMBL/GenBank/DDBJ whole genome shotgun (WGS) entry which is preliminary data.</text>
</comment>
<evidence type="ECO:0000256" key="2">
    <source>
        <dbReference type="ARBA" id="ARBA00008779"/>
    </source>
</evidence>
<feature type="domain" description="Sulfatase N-terminal" evidence="7">
    <location>
        <begin position="42"/>
        <end position="392"/>
    </location>
</feature>
<dbReference type="Proteomes" id="UP000225740">
    <property type="component" value="Unassembled WGS sequence"/>
</dbReference>
<dbReference type="Gene3D" id="3.40.720.10">
    <property type="entry name" value="Alkaline Phosphatase, subunit A"/>
    <property type="match status" value="1"/>
</dbReference>
<keyword evidence="5" id="KW-0378">Hydrolase</keyword>
<dbReference type="OrthoDB" id="9782218at2"/>
<dbReference type="PANTHER" id="PTHR45953:SF1">
    <property type="entry name" value="IDURONATE 2-SULFATASE"/>
    <property type="match status" value="1"/>
</dbReference>
<dbReference type="GO" id="GO:0004423">
    <property type="term" value="F:iduronate-2-sulfatase activity"/>
    <property type="evidence" value="ECO:0007669"/>
    <property type="project" value="InterPro"/>
</dbReference>
<protein>
    <submittedName>
        <fullName evidence="8">Iduronate-2-sulfatase</fullName>
    </submittedName>
</protein>
<dbReference type="EMBL" id="NIZW01000018">
    <property type="protein sequence ID" value="PHQ33302.1"/>
    <property type="molecule type" value="Genomic_DNA"/>
</dbReference>
<dbReference type="GeneID" id="90610556"/>
<comment type="cofactor">
    <cofactor evidence="1">
        <name>Ca(2+)</name>
        <dbReference type="ChEBI" id="CHEBI:29108"/>
    </cofactor>
</comment>
<dbReference type="InterPro" id="IPR000917">
    <property type="entry name" value="Sulfatase_N"/>
</dbReference>
<proteinExistence type="inferred from homology"/>
<evidence type="ECO:0000256" key="5">
    <source>
        <dbReference type="ARBA" id="ARBA00022801"/>
    </source>
</evidence>
<dbReference type="GO" id="GO:0046872">
    <property type="term" value="F:metal ion binding"/>
    <property type="evidence" value="ECO:0007669"/>
    <property type="project" value="UniProtKB-KW"/>
</dbReference>
<dbReference type="SUPFAM" id="SSF53649">
    <property type="entry name" value="Alkaline phosphatase-like"/>
    <property type="match status" value="1"/>
</dbReference>
<gene>
    <name evidence="8" type="ORF">CEE69_21495</name>
</gene>
<dbReference type="PANTHER" id="PTHR45953">
    <property type="entry name" value="IDURONATE 2-SULFATASE"/>
    <property type="match status" value="1"/>
</dbReference>
<keyword evidence="3" id="KW-0479">Metal-binding</keyword>
<dbReference type="RefSeq" id="WP_099262697.1">
    <property type="nucleotide sequence ID" value="NZ_NIZW01000018.1"/>
</dbReference>
<evidence type="ECO:0000256" key="4">
    <source>
        <dbReference type="ARBA" id="ARBA00022729"/>
    </source>
</evidence>